<accession>A0ABW4SI74</accession>
<dbReference type="InterPro" id="IPR015985">
    <property type="entry name" value="TehB-like_dom"/>
</dbReference>
<evidence type="ECO:0000313" key="2">
    <source>
        <dbReference type="EMBL" id="MFD1928839.1"/>
    </source>
</evidence>
<organism evidence="2 3">
    <name type="scientific">Sporosarcina siberiensis</name>
    <dbReference type="NCBI Taxonomy" id="1365606"/>
    <lineage>
        <taxon>Bacteria</taxon>
        <taxon>Bacillati</taxon>
        <taxon>Bacillota</taxon>
        <taxon>Bacilli</taxon>
        <taxon>Bacillales</taxon>
        <taxon>Caryophanaceae</taxon>
        <taxon>Sporosarcina</taxon>
    </lineage>
</organism>
<dbReference type="RefSeq" id="WP_381538479.1">
    <property type="nucleotide sequence ID" value="NZ_JBHUGI010000032.1"/>
</dbReference>
<dbReference type="Pfam" id="PF03848">
    <property type="entry name" value="TehB"/>
    <property type="match status" value="1"/>
</dbReference>
<dbReference type="CDD" id="cd02440">
    <property type="entry name" value="AdoMet_MTases"/>
    <property type="match status" value="1"/>
</dbReference>
<dbReference type="EMBL" id="JBHUGI010000032">
    <property type="protein sequence ID" value="MFD1928839.1"/>
    <property type="molecule type" value="Genomic_DNA"/>
</dbReference>
<proteinExistence type="predicted"/>
<comment type="caution">
    <text evidence="2">The sequence shown here is derived from an EMBL/GenBank/DDBJ whole genome shotgun (WGS) entry which is preliminary data.</text>
</comment>
<evidence type="ECO:0000313" key="3">
    <source>
        <dbReference type="Proteomes" id="UP001597218"/>
    </source>
</evidence>
<sequence>MKKVAYDDYYKEQNYFGNPYPDLIEFFKNYQAKGTLLDLGCGQGRDALPIGELGYKVIGIDHSTVGIHQLNKEAENRDIDVEGFVGNVYDFPISQDVDFVLLDSMLHFYKNDLKKETVFVQKILTELREGGVFVNCILKGDAREKTLKKIINESAYEWETLTDGYMEYSEANAEFHLLAVKKGKKQ</sequence>
<dbReference type="GO" id="GO:0008168">
    <property type="term" value="F:methyltransferase activity"/>
    <property type="evidence" value="ECO:0007669"/>
    <property type="project" value="UniProtKB-KW"/>
</dbReference>
<protein>
    <submittedName>
        <fullName evidence="2">Class I SAM-dependent methyltransferase</fullName>
    </submittedName>
</protein>
<evidence type="ECO:0000259" key="1">
    <source>
        <dbReference type="Pfam" id="PF03848"/>
    </source>
</evidence>
<gene>
    <name evidence="2" type="ORF">ACFSFY_12430</name>
</gene>
<feature type="domain" description="Tellurite resistance methyltransferase TehB-like" evidence="1">
    <location>
        <begin position="7"/>
        <end position="114"/>
    </location>
</feature>
<name>A0ABW4SI74_9BACL</name>
<dbReference type="PANTHER" id="PTHR43861">
    <property type="entry name" value="TRANS-ACONITATE 2-METHYLTRANSFERASE-RELATED"/>
    <property type="match status" value="1"/>
</dbReference>
<dbReference type="SUPFAM" id="SSF53335">
    <property type="entry name" value="S-adenosyl-L-methionine-dependent methyltransferases"/>
    <property type="match status" value="1"/>
</dbReference>
<dbReference type="Proteomes" id="UP001597218">
    <property type="component" value="Unassembled WGS sequence"/>
</dbReference>
<keyword evidence="2" id="KW-0808">Transferase</keyword>
<dbReference type="InterPro" id="IPR029063">
    <property type="entry name" value="SAM-dependent_MTases_sf"/>
</dbReference>
<reference evidence="3" key="1">
    <citation type="journal article" date="2019" name="Int. J. Syst. Evol. Microbiol.">
        <title>The Global Catalogue of Microorganisms (GCM) 10K type strain sequencing project: providing services to taxonomists for standard genome sequencing and annotation.</title>
        <authorList>
            <consortium name="The Broad Institute Genomics Platform"/>
            <consortium name="The Broad Institute Genome Sequencing Center for Infectious Disease"/>
            <person name="Wu L."/>
            <person name="Ma J."/>
        </authorList>
    </citation>
    <scope>NUCLEOTIDE SEQUENCE [LARGE SCALE GENOMIC DNA]</scope>
    <source>
        <strain evidence="3">CGMCC 4.7177</strain>
    </source>
</reference>
<dbReference type="GO" id="GO:0032259">
    <property type="term" value="P:methylation"/>
    <property type="evidence" value="ECO:0007669"/>
    <property type="project" value="UniProtKB-KW"/>
</dbReference>
<keyword evidence="2" id="KW-0489">Methyltransferase</keyword>
<dbReference type="Gene3D" id="3.40.50.150">
    <property type="entry name" value="Vaccinia Virus protein VP39"/>
    <property type="match status" value="1"/>
</dbReference>
<keyword evidence="3" id="KW-1185">Reference proteome</keyword>